<feature type="transmembrane region" description="Helical" evidence="6">
    <location>
        <begin position="380"/>
        <end position="401"/>
    </location>
</feature>
<feature type="transmembrane region" description="Helical" evidence="6">
    <location>
        <begin position="301"/>
        <end position="322"/>
    </location>
</feature>
<keyword evidence="8" id="KW-1185">Reference proteome</keyword>
<keyword evidence="4 6" id="KW-0472">Membrane</keyword>
<dbReference type="AlphaFoldDB" id="A0A1I1YGR6"/>
<dbReference type="GO" id="GO:0015108">
    <property type="term" value="F:chloride transmembrane transporter activity"/>
    <property type="evidence" value="ECO:0007669"/>
    <property type="project" value="InterPro"/>
</dbReference>
<name>A0A1I1YGR6_9ACTN</name>
<feature type="region of interest" description="Disordered" evidence="5">
    <location>
        <begin position="189"/>
        <end position="209"/>
    </location>
</feature>
<sequence length="493" mass="48556">MFRGTVTRSAAIAESAEPAESAGSVAAAGSDRSAGPGRPRTQQAVLRDTLLRPGYLTTLLLCGLIGIPVSLLAFWFLAALHEIEHIVWVTWPHALGHSAPPWWWPLPMAVVPAVGGALAVRYLPGRGGHVPAAGLHPGGASVAALPSVVLAAVCCLPWGVVLGPEAPLIALGGGLALLFRDLLRAPGGRTGTSPAGSSPAGTSPAGTTSTVTASAGTALVGAAGSAAAVSAIFGNPLVGAILLMEVAGAGGPRLFAVMLPVLLASGVGSVVFTGFGRWTGLQVGGLKLGLPAPPRLDTGDVVWSVLTAVVIGAAVHGLLVLGRRVAVPAAARPLPVIAACAAGMALCVALYAATTGRSPAEAALSGQAALAGLARDPHSWPVGALIAVLAFKGAAYALCLGSLRGGPIFPALFLGGAAGVLLAPLPGYGVVPAMAAGMAAAATAALRLPVSSVVLVALLVGRTDALPVIILAAVVSFTVTTLAPQGPDVAPER</sequence>
<dbReference type="GO" id="GO:0016020">
    <property type="term" value="C:membrane"/>
    <property type="evidence" value="ECO:0007669"/>
    <property type="project" value="UniProtKB-SubCell"/>
</dbReference>
<protein>
    <submittedName>
        <fullName evidence="7">H+/Cl-antiporter ClcA</fullName>
    </submittedName>
</protein>
<evidence type="ECO:0000256" key="4">
    <source>
        <dbReference type="ARBA" id="ARBA00023136"/>
    </source>
</evidence>
<gene>
    <name evidence="7" type="ORF">SAMN05216251_1023</name>
</gene>
<evidence type="ECO:0000256" key="6">
    <source>
        <dbReference type="SAM" id="Phobius"/>
    </source>
</evidence>
<dbReference type="InterPro" id="IPR014743">
    <property type="entry name" value="Cl-channel_core"/>
</dbReference>
<reference evidence="7 8" key="1">
    <citation type="submission" date="2016-10" db="EMBL/GenBank/DDBJ databases">
        <authorList>
            <person name="de Groot N.N."/>
        </authorList>
    </citation>
    <scope>NUCLEOTIDE SEQUENCE [LARGE SCALE GENOMIC DNA]</scope>
    <source>
        <strain evidence="7 8">CGMCC 4.3510</strain>
    </source>
</reference>
<organism evidence="7 8">
    <name type="scientific">Actinacidiphila alni</name>
    <dbReference type="NCBI Taxonomy" id="380248"/>
    <lineage>
        <taxon>Bacteria</taxon>
        <taxon>Bacillati</taxon>
        <taxon>Actinomycetota</taxon>
        <taxon>Actinomycetes</taxon>
        <taxon>Kitasatosporales</taxon>
        <taxon>Streptomycetaceae</taxon>
        <taxon>Actinacidiphila</taxon>
    </lineage>
</organism>
<dbReference type="Pfam" id="PF00654">
    <property type="entry name" value="Voltage_CLC"/>
    <property type="match status" value="1"/>
</dbReference>
<feature type="transmembrane region" description="Helical" evidence="6">
    <location>
        <begin position="55"/>
        <end position="78"/>
    </location>
</feature>
<accession>A0A1I1YGR6</accession>
<dbReference type="RefSeq" id="WP_407640609.1">
    <property type="nucleotide sequence ID" value="NZ_FONG01000002.1"/>
</dbReference>
<dbReference type="Proteomes" id="UP000199323">
    <property type="component" value="Unassembled WGS sequence"/>
</dbReference>
<dbReference type="SUPFAM" id="SSF81340">
    <property type="entry name" value="Clc chloride channel"/>
    <property type="match status" value="1"/>
</dbReference>
<feature type="transmembrane region" description="Helical" evidence="6">
    <location>
        <begin position="102"/>
        <end position="123"/>
    </location>
</feature>
<feature type="region of interest" description="Disordered" evidence="5">
    <location>
        <begin position="22"/>
        <end position="41"/>
    </location>
</feature>
<feature type="transmembrane region" description="Helical" evidence="6">
    <location>
        <begin position="135"/>
        <end position="160"/>
    </location>
</feature>
<evidence type="ECO:0000256" key="3">
    <source>
        <dbReference type="ARBA" id="ARBA00022989"/>
    </source>
</evidence>
<keyword evidence="2 6" id="KW-0812">Transmembrane</keyword>
<evidence type="ECO:0000313" key="8">
    <source>
        <dbReference type="Proteomes" id="UP000199323"/>
    </source>
</evidence>
<dbReference type="InterPro" id="IPR001807">
    <property type="entry name" value="ClC"/>
</dbReference>
<dbReference type="InterPro" id="IPR050368">
    <property type="entry name" value="ClC-type_chloride_channel"/>
</dbReference>
<dbReference type="EMBL" id="FONG01000002">
    <property type="protein sequence ID" value="SFE18218.1"/>
    <property type="molecule type" value="Genomic_DNA"/>
</dbReference>
<evidence type="ECO:0000256" key="2">
    <source>
        <dbReference type="ARBA" id="ARBA00022692"/>
    </source>
</evidence>
<evidence type="ECO:0000313" key="7">
    <source>
        <dbReference type="EMBL" id="SFE18218.1"/>
    </source>
</evidence>
<feature type="transmembrane region" description="Helical" evidence="6">
    <location>
        <begin position="465"/>
        <end position="483"/>
    </location>
</feature>
<evidence type="ECO:0000256" key="1">
    <source>
        <dbReference type="ARBA" id="ARBA00004141"/>
    </source>
</evidence>
<evidence type="ECO:0000256" key="5">
    <source>
        <dbReference type="SAM" id="MobiDB-lite"/>
    </source>
</evidence>
<keyword evidence="3 6" id="KW-1133">Transmembrane helix</keyword>
<feature type="transmembrane region" description="Helical" evidence="6">
    <location>
        <begin position="434"/>
        <end position="458"/>
    </location>
</feature>
<dbReference type="PANTHER" id="PTHR43427">
    <property type="entry name" value="CHLORIDE CHANNEL PROTEIN CLC-E"/>
    <property type="match status" value="1"/>
</dbReference>
<comment type="subcellular location">
    <subcellularLocation>
        <location evidence="1">Membrane</location>
        <topology evidence="1">Multi-pass membrane protein</topology>
    </subcellularLocation>
</comment>
<dbReference type="Gene3D" id="1.10.3080.10">
    <property type="entry name" value="Clc chloride channel"/>
    <property type="match status" value="1"/>
</dbReference>
<dbReference type="STRING" id="380248.SAMN05216251_1023"/>
<proteinExistence type="predicted"/>
<feature type="transmembrane region" description="Helical" evidence="6">
    <location>
        <begin position="254"/>
        <end position="281"/>
    </location>
</feature>
<feature type="transmembrane region" description="Helical" evidence="6">
    <location>
        <begin position="334"/>
        <end position="353"/>
    </location>
</feature>
<feature type="transmembrane region" description="Helical" evidence="6">
    <location>
        <begin position="408"/>
        <end position="428"/>
    </location>
</feature>
<feature type="compositionally biased region" description="Low complexity" evidence="5">
    <location>
        <begin position="22"/>
        <end position="35"/>
    </location>
</feature>